<evidence type="ECO:0000313" key="3">
    <source>
        <dbReference type="Proteomes" id="UP000037146"/>
    </source>
</evidence>
<protein>
    <recommendedName>
        <fullName evidence="1">Endospore appendages core domain-containing protein</fullName>
    </recommendedName>
</protein>
<gene>
    <name evidence="2" type="ORF">AC625_02530</name>
</gene>
<dbReference type="STRING" id="1679170.AC625_02530"/>
<accession>A0A0K9GPF9</accession>
<reference evidence="3" key="1">
    <citation type="submission" date="2015-07" db="EMBL/GenBank/DDBJ databases">
        <title>Genome sequencing project for genomic taxonomy and phylogenomics of Bacillus-like bacteria.</title>
        <authorList>
            <person name="Liu B."/>
            <person name="Wang J."/>
            <person name="Zhu Y."/>
            <person name="Liu G."/>
            <person name="Chen Q."/>
            <person name="Chen Z."/>
            <person name="Lan J."/>
            <person name="Che J."/>
            <person name="Ge C."/>
            <person name="Shi H."/>
            <person name="Pan Z."/>
            <person name="Liu X."/>
        </authorList>
    </citation>
    <scope>NUCLEOTIDE SEQUENCE [LARGE SCALE GENOMIC DNA]</scope>
    <source>
        <strain evidence="3">FJAT-27997</strain>
    </source>
</reference>
<evidence type="ECO:0000259" key="1">
    <source>
        <dbReference type="Pfam" id="PF13157"/>
    </source>
</evidence>
<sequence length="114" mass="11748">MAQIGNCCSEQLVGVNDALCFTIDLADTATDTIDLWNNNTTFVINGTIMVENNGINGVTTTATLMVNGTAVTGFTVGPGEAMSVTMNNINSIGLVGAGTGTASVKVSFSLNYKF</sequence>
<dbReference type="AlphaFoldDB" id="A0A0K9GPF9"/>
<comment type="caution">
    <text evidence="2">The sequence shown here is derived from an EMBL/GenBank/DDBJ whole genome shotgun (WGS) entry which is preliminary data.</text>
</comment>
<evidence type="ECO:0000313" key="2">
    <source>
        <dbReference type="EMBL" id="KMY48528.1"/>
    </source>
</evidence>
<dbReference type="PATRIC" id="fig|1679170.3.peg.502"/>
<dbReference type="RefSeq" id="WP_049679853.1">
    <property type="nucleotide sequence ID" value="NZ_LFZW01000001.1"/>
</dbReference>
<feature type="domain" description="Endospore appendages core" evidence="1">
    <location>
        <begin position="6"/>
        <end position="114"/>
    </location>
</feature>
<dbReference type="OrthoDB" id="2882552at2"/>
<dbReference type="InterPro" id="IPR025055">
    <property type="entry name" value="Ena_core"/>
</dbReference>
<dbReference type="Proteomes" id="UP000037146">
    <property type="component" value="Unassembled WGS sequence"/>
</dbReference>
<keyword evidence="3" id="KW-1185">Reference proteome</keyword>
<proteinExistence type="predicted"/>
<dbReference type="Pfam" id="PF13157">
    <property type="entry name" value="Enas"/>
    <property type="match status" value="1"/>
</dbReference>
<name>A0A0K9GPF9_9BACI</name>
<dbReference type="EMBL" id="LFZW01000001">
    <property type="protein sequence ID" value="KMY48528.1"/>
    <property type="molecule type" value="Genomic_DNA"/>
</dbReference>
<organism evidence="2 3">
    <name type="scientific">Peribacillus loiseleuriae</name>
    <dbReference type="NCBI Taxonomy" id="1679170"/>
    <lineage>
        <taxon>Bacteria</taxon>
        <taxon>Bacillati</taxon>
        <taxon>Bacillota</taxon>
        <taxon>Bacilli</taxon>
        <taxon>Bacillales</taxon>
        <taxon>Bacillaceae</taxon>
        <taxon>Peribacillus</taxon>
    </lineage>
</organism>